<keyword evidence="12" id="KW-0663">Pyridoxal phosphate</keyword>
<dbReference type="UniPathway" id="UPA00049">
    <property type="reaction ID" value="UER00062"/>
</dbReference>
<dbReference type="OrthoDB" id="9804984at2"/>
<sequence length="362" mass="39927">MIIDIKPLELSKRGACPETYSFGADFSDHMFSQNFEQGSGWEKAEITPYHALTLDPSAAVFHYGQEIFEGLKAYRSFDGTINLFRPSENFKRFNRSAKRMAMPEIDGKFHLKALKALISLDHNWIPEQVGSSLYIRPTMIATGKKLGLGASDSYIHFIITGPAGSYFKGGFEPVSVYIADKYRRAVVGGVGEAKTGGNYAASLYVSEEVEKLGYSQVLWLDAVHGKYIEEVGAMNICFVYENKHIVTPALSGSILPGITRDSILKLAPALGFEVSEERLDIEQILADIKSGKITEAFGCGTAAVISPVGKLCWKGTDYIINNNKSGEISKQLYDELTGIQYGTRKDRFGWIEKVDPAVTVDV</sequence>
<dbReference type="KEGG" id="pin:Ping_2596"/>
<keyword evidence="11 18" id="KW-0808">Transferase</keyword>
<dbReference type="GO" id="GO:0052655">
    <property type="term" value="F:L-valine-2-oxoglutarate transaminase activity"/>
    <property type="evidence" value="ECO:0007669"/>
    <property type="project" value="RHEA"/>
</dbReference>
<dbReference type="CDD" id="cd01557">
    <property type="entry name" value="BCAT_beta_family"/>
    <property type="match status" value="1"/>
</dbReference>
<name>A1SXV1_PSYIN</name>
<dbReference type="Pfam" id="PF01063">
    <property type="entry name" value="Aminotran_4"/>
    <property type="match status" value="1"/>
</dbReference>
<evidence type="ECO:0000256" key="6">
    <source>
        <dbReference type="ARBA" id="ARBA00009320"/>
    </source>
</evidence>
<evidence type="ECO:0000256" key="13">
    <source>
        <dbReference type="ARBA" id="ARBA00023304"/>
    </source>
</evidence>
<evidence type="ECO:0000256" key="11">
    <source>
        <dbReference type="ARBA" id="ARBA00022679"/>
    </source>
</evidence>
<evidence type="ECO:0000256" key="14">
    <source>
        <dbReference type="ARBA" id="ARBA00048212"/>
    </source>
</evidence>
<dbReference type="InterPro" id="IPR001544">
    <property type="entry name" value="Aminotrans_IV"/>
</dbReference>
<keyword evidence="13" id="KW-0100">Branched-chain amino acid biosynthesis</keyword>
<dbReference type="GO" id="GO:0009098">
    <property type="term" value="P:L-leucine biosynthetic process"/>
    <property type="evidence" value="ECO:0007669"/>
    <property type="project" value="UniProtKB-UniPathway"/>
</dbReference>
<evidence type="ECO:0000256" key="16">
    <source>
        <dbReference type="ARBA" id="ARBA00049229"/>
    </source>
</evidence>
<dbReference type="Proteomes" id="UP000000639">
    <property type="component" value="Chromosome"/>
</dbReference>
<evidence type="ECO:0000256" key="7">
    <source>
        <dbReference type="ARBA" id="ARBA00013053"/>
    </source>
</evidence>
<comment type="pathway">
    <text evidence="5">Amino-acid biosynthesis; L-leucine biosynthesis; L-leucine from 3-methyl-2-oxobutanoate: step 4/4.</text>
</comment>
<evidence type="ECO:0000256" key="2">
    <source>
        <dbReference type="ARBA" id="ARBA00003109"/>
    </source>
</evidence>
<proteinExistence type="inferred from homology"/>
<dbReference type="EMBL" id="CP000510">
    <property type="protein sequence ID" value="ABM04316.1"/>
    <property type="molecule type" value="Genomic_DNA"/>
</dbReference>
<dbReference type="AlphaFoldDB" id="A1SXV1"/>
<evidence type="ECO:0000313" key="19">
    <source>
        <dbReference type="Proteomes" id="UP000000639"/>
    </source>
</evidence>
<protein>
    <recommendedName>
        <fullName evidence="8">Branched-chain-amino-acid aminotransferase</fullName>
        <ecNumber evidence="7">2.6.1.42</ecNumber>
    </recommendedName>
</protein>
<dbReference type="HOGENOM" id="CLU_031922_0_2_6"/>
<feature type="modified residue" description="N6-(pyridoxal phosphate)lysine" evidence="17">
    <location>
        <position position="194"/>
    </location>
</feature>
<comment type="catalytic activity">
    <reaction evidence="14">
        <text>L-valine + 2-oxoglutarate = 3-methyl-2-oxobutanoate + L-glutamate</text>
        <dbReference type="Rhea" id="RHEA:24813"/>
        <dbReference type="ChEBI" id="CHEBI:11851"/>
        <dbReference type="ChEBI" id="CHEBI:16810"/>
        <dbReference type="ChEBI" id="CHEBI:29985"/>
        <dbReference type="ChEBI" id="CHEBI:57762"/>
        <dbReference type="EC" id="2.6.1.42"/>
    </reaction>
</comment>
<keyword evidence="9 18" id="KW-0032">Aminotransferase</keyword>
<keyword evidence="10" id="KW-0028">Amino-acid biosynthesis</keyword>
<dbReference type="GO" id="GO:0009099">
    <property type="term" value="P:L-valine biosynthetic process"/>
    <property type="evidence" value="ECO:0007669"/>
    <property type="project" value="UniProtKB-UniPathway"/>
</dbReference>
<dbReference type="GO" id="GO:0052654">
    <property type="term" value="F:L-leucine-2-oxoglutarate transaminase activity"/>
    <property type="evidence" value="ECO:0007669"/>
    <property type="project" value="RHEA"/>
</dbReference>
<evidence type="ECO:0000256" key="1">
    <source>
        <dbReference type="ARBA" id="ARBA00001933"/>
    </source>
</evidence>
<dbReference type="PANTHER" id="PTHR11825:SF44">
    <property type="entry name" value="BRANCHED-CHAIN-AMINO-ACID AMINOTRANSFERASE"/>
    <property type="match status" value="1"/>
</dbReference>
<dbReference type="SUPFAM" id="SSF56752">
    <property type="entry name" value="D-aminoacid aminotransferase-like PLP-dependent enzymes"/>
    <property type="match status" value="1"/>
</dbReference>
<evidence type="ECO:0000256" key="4">
    <source>
        <dbReference type="ARBA" id="ARBA00004931"/>
    </source>
</evidence>
<gene>
    <name evidence="18" type="ordered locus">Ping_2596</name>
</gene>
<dbReference type="PANTHER" id="PTHR11825">
    <property type="entry name" value="SUBGROUP IIII AMINOTRANSFERASE"/>
    <property type="match status" value="1"/>
</dbReference>
<comment type="cofactor">
    <cofactor evidence="1">
        <name>pyridoxal 5'-phosphate</name>
        <dbReference type="ChEBI" id="CHEBI:597326"/>
    </cofactor>
</comment>
<dbReference type="InterPro" id="IPR033939">
    <property type="entry name" value="BCAT_family"/>
</dbReference>
<comment type="pathway">
    <text evidence="3">Amino-acid biosynthesis; L-isoleucine biosynthesis; L-isoleucine from 2-oxobutanoate: step 4/4.</text>
</comment>
<evidence type="ECO:0000256" key="15">
    <source>
        <dbReference type="ARBA" id="ARBA00048798"/>
    </source>
</evidence>
<dbReference type="Gene3D" id="3.30.470.10">
    <property type="match status" value="1"/>
</dbReference>
<organism evidence="18 19">
    <name type="scientific">Psychromonas ingrahamii (strain DSM 17664 / CCUG 51855 / 37)</name>
    <dbReference type="NCBI Taxonomy" id="357804"/>
    <lineage>
        <taxon>Bacteria</taxon>
        <taxon>Pseudomonadati</taxon>
        <taxon>Pseudomonadota</taxon>
        <taxon>Gammaproteobacteria</taxon>
        <taxon>Alteromonadales</taxon>
        <taxon>Psychromonadaceae</taxon>
        <taxon>Psychromonas</taxon>
    </lineage>
</organism>
<dbReference type="InterPro" id="IPR005786">
    <property type="entry name" value="B_amino_transII"/>
</dbReference>
<evidence type="ECO:0000256" key="17">
    <source>
        <dbReference type="PIRSR" id="PIRSR006468-1"/>
    </source>
</evidence>
<dbReference type="InterPro" id="IPR043131">
    <property type="entry name" value="BCAT-like_N"/>
</dbReference>
<comment type="catalytic activity">
    <reaction evidence="16">
        <text>L-leucine + 2-oxoglutarate = 4-methyl-2-oxopentanoate + L-glutamate</text>
        <dbReference type="Rhea" id="RHEA:18321"/>
        <dbReference type="ChEBI" id="CHEBI:16810"/>
        <dbReference type="ChEBI" id="CHEBI:17865"/>
        <dbReference type="ChEBI" id="CHEBI:29985"/>
        <dbReference type="ChEBI" id="CHEBI:57427"/>
        <dbReference type="EC" id="2.6.1.42"/>
    </reaction>
</comment>
<evidence type="ECO:0000256" key="12">
    <source>
        <dbReference type="ARBA" id="ARBA00022898"/>
    </source>
</evidence>
<reference evidence="18 19" key="1">
    <citation type="submission" date="2007-01" db="EMBL/GenBank/DDBJ databases">
        <title>Complete sequence of Psychromonas ingrahamii 37.</title>
        <authorList>
            <consortium name="US DOE Joint Genome Institute"/>
            <person name="Copeland A."/>
            <person name="Lucas S."/>
            <person name="Lapidus A."/>
            <person name="Barry K."/>
            <person name="Detter J.C."/>
            <person name="Glavina del Rio T."/>
            <person name="Hammon N."/>
            <person name="Israni S."/>
            <person name="Dalin E."/>
            <person name="Tice H."/>
            <person name="Pitluck S."/>
            <person name="Thompson L.S."/>
            <person name="Brettin T."/>
            <person name="Bruce D."/>
            <person name="Han C."/>
            <person name="Tapia R."/>
            <person name="Schmutz J."/>
            <person name="Larimer F."/>
            <person name="Land M."/>
            <person name="Hauser L."/>
            <person name="Kyrpides N."/>
            <person name="Ivanova N."/>
            <person name="Staley J."/>
            <person name="Richardson P."/>
        </authorList>
    </citation>
    <scope>NUCLEOTIDE SEQUENCE [LARGE SCALE GENOMIC DNA]</scope>
    <source>
        <strain evidence="18 19">37</strain>
    </source>
</reference>
<dbReference type="UniPathway" id="UPA00047">
    <property type="reaction ID" value="UER00058"/>
</dbReference>
<dbReference type="eggNOG" id="COG0115">
    <property type="taxonomic scope" value="Bacteria"/>
</dbReference>
<dbReference type="NCBIfam" id="TIGR01123">
    <property type="entry name" value="ilvE_II"/>
    <property type="match status" value="1"/>
</dbReference>
<dbReference type="GO" id="GO:0052656">
    <property type="term" value="F:L-isoleucine-2-oxoglutarate transaminase activity"/>
    <property type="evidence" value="ECO:0007669"/>
    <property type="project" value="RHEA"/>
</dbReference>
<dbReference type="RefSeq" id="WP_011770874.1">
    <property type="nucleotide sequence ID" value="NC_008709.1"/>
</dbReference>
<dbReference type="EC" id="2.6.1.42" evidence="7"/>
<dbReference type="Gene3D" id="3.20.10.10">
    <property type="entry name" value="D-amino Acid Aminotransferase, subunit A, domain 2"/>
    <property type="match status" value="1"/>
</dbReference>
<dbReference type="STRING" id="357804.Ping_2596"/>
<dbReference type="GO" id="GO:0009097">
    <property type="term" value="P:isoleucine biosynthetic process"/>
    <property type="evidence" value="ECO:0007669"/>
    <property type="project" value="UniProtKB-UniPathway"/>
</dbReference>
<evidence type="ECO:0000256" key="5">
    <source>
        <dbReference type="ARBA" id="ARBA00005072"/>
    </source>
</evidence>
<evidence type="ECO:0000256" key="10">
    <source>
        <dbReference type="ARBA" id="ARBA00022605"/>
    </source>
</evidence>
<comment type="function">
    <text evidence="2">Acts on leucine, isoleucine and valine.</text>
</comment>
<evidence type="ECO:0000313" key="18">
    <source>
        <dbReference type="EMBL" id="ABM04316.1"/>
    </source>
</evidence>
<dbReference type="UniPathway" id="UPA00048">
    <property type="reaction ID" value="UER00073"/>
</dbReference>
<comment type="similarity">
    <text evidence="6">Belongs to the class-IV pyridoxal-phosphate-dependent aminotransferase family.</text>
</comment>
<evidence type="ECO:0000256" key="3">
    <source>
        <dbReference type="ARBA" id="ARBA00004824"/>
    </source>
</evidence>
<dbReference type="NCBIfam" id="NF009897">
    <property type="entry name" value="PRK13357.1"/>
    <property type="match status" value="1"/>
</dbReference>
<accession>A1SXV1</accession>
<dbReference type="InterPro" id="IPR036038">
    <property type="entry name" value="Aminotransferase-like"/>
</dbReference>
<dbReference type="InterPro" id="IPR043132">
    <property type="entry name" value="BCAT-like_C"/>
</dbReference>
<comment type="pathway">
    <text evidence="4">Amino-acid biosynthesis; L-valine biosynthesis; L-valine from pyruvate: step 4/4.</text>
</comment>
<keyword evidence="19" id="KW-1185">Reference proteome</keyword>
<evidence type="ECO:0000256" key="8">
    <source>
        <dbReference type="ARBA" id="ARBA00018179"/>
    </source>
</evidence>
<evidence type="ECO:0000256" key="9">
    <source>
        <dbReference type="ARBA" id="ARBA00022576"/>
    </source>
</evidence>
<comment type="catalytic activity">
    <reaction evidence="15">
        <text>L-isoleucine + 2-oxoglutarate = (S)-3-methyl-2-oxopentanoate + L-glutamate</text>
        <dbReference type="Rhea" id="RHEA:24801"/>
        <dbReference type="ChEBI" id="CHEBI:16810"/>
        <dbReference type="ChEBI" id="CHEBI:29985"/>
        <dbReference type="ChEBI" id="CHEBI:35146"/>
        <dbReference type="ChEBI" id="CHEBI:58045"/>
        <dbReference type="EC" id="2.6.1.42"/>
    </reaction>
</comment>
<dbReference type="PIRSF" id="PIRSF006468">
    <property type="entry name" value="BCAT1"/>
    <property type="match status" value="1"/>
</dbReference>